<feature type="domain" description="Rhodanese" evidence="1">
    <location>
        <begin position="15"/>
        <end position="101"/>
    </location>
</feature>
<dbReference type="Pfam" id="PF00581">
    <property type="entry name" value="Rhodanese"/>
    <property type="match status" value="1"/>
</dbReference>
<dbReference type="Gene3D" id="3.40.250.10">
    <property type="entry name" value="Rhodanese-like domain"/>
    <property type="match status" value="1"/>
</dbReference>
<keyword evidence="2" id="KW-0808">Transferase</keyword>
<dbReference type="SMART" id="SM00450">
    <property type="entry name" value="RHOD"/>
    <property type="match status" value="1"/>
</dbReference>
<sequence length="102" mass="11824">MDKITVEELKQRMDAGEELYILDVREPHEHEEFNIGGKLLPLGDIRAMMIDEIEDWKDKEVIVYCRSGNRSGQACLLLETFGFVRPRNLEGGILRWKEKFGG</sequence>
<proteinExistence type="predicted"/>
<dbReference type="OrthoDB" id="9808735at2"/>
<comment type="caution">
    <text evidence="2">The sequence shown here is derived from an EMBL/GenBank/DDBJ whole genome shotgun (WGS) entry which is preliminary data.</text>
</comment>
<dbReference type="PROSITE" id="PS50206">
    <property type="entry name" value="RHODANESE_3"/>
    <property type="match status" value="1"/>
</dbReference>
<gene>
    <name evidence="2" type="ORF">BXY57_0981</name>
</gene>
<name>A0A2M9CU81_9BACT</name>
<dbReference type="InterPro" id="IPR001763">
    <property type="entry name" value="Rhodanese-like_dom"/>
</dbReference>
<dbReference type="Proteomes" id="UP000230000">
    <property type="component" value="Unassembled WGS sequence"/>
</dbReference>
<dbReference type="AlphaFoldDB" id="A0A2M9CU81"/>
<dbReference type="InterPro" id="IPR050229">
    <property type="entry name" value="GlpE_sulfurtransferase"/>
</dbReference>
<dbReference type="SUPFAM" id="SSF52821">
    <property type="entry name" value="Rhodanese/Cell cycle control phosphatase"/>
    <property type="match status" value="1"/>
</dbReference>
<dbReference type="CDD" id="cd00158">
    <property type="entry name" value="RHOD"/>
    <property type="match status" value="1"/>
</dbReference>
<evidence type="ECO:0000313" key="3">
    <source>
        <dbReference type="Proteomes" id="UP000230000"/>
    </source>
</evidence>
<keyword evidence="3" id="KW-1185">Reference proteome</keyword>
<dbReference type="PANTHER" id="PTHR43031:SF17">
    <property type="entry name" value="SULFURTRANSFERASE YTWF-RELATED"/>
    <property type="match status" value="1"/>
</dbReference>
<dbReference type="EMBL" id="PGFG01000001">
    <property type="protein sequence ID" value="PJJ75405.1"/>
    <property type="molecule type" value="Genomic_DNA"/>
</dbReference>
<dbReference type="InterPro" id="IPR036873">
    <property type="entry name" value="Rhodanese-like_dom_sf"/>
</dbReference>
<accession>A0A2M9CU81</accession>
<dbReference type="RefSeq" id="WP_100314016.1">
    <property type="nucleotide sequence ID" value="NZ_PGFG01000001.1"/>
</dbReference>
<evidence type="ECO:0000259" key="1">
    <source>
        <dbReference type="PROSITE" id="PS50206"/>
    </source>
</evidence>
<organism evidence="2 3">
    <name type="scientific">Thermoflavifilum aggregans</name>
    <dbReference type="NCBI Taxonomy" id="454188"/>
    <lineage>
        <taxon>Bacteria</taxon>
        <taxon>Pseudomonadati</taxon>
        <taxon>Bacteroidota</taxon>
        <taxon>Chitinophagia</taxon>
        <taxon>Chitinophagales</taxon>
        <taxon>Chitinophagaceae</taxon>
        <taxon>Thermoflavifilum</taxon>
    </lineage>
</organism>
<reference evidence="2 3" key="1">
    <citation type="submission" date="2017-11" db="EMBL/GenBank/DDBJ databases">
        <title>Genomic Encyclopedia of Archaeal and Bacterial Type Strains, Phase II (KMG-II): From Individual Species to Whole Genera.</title>
        <authorList>
            <person name="Goeker M."/>
        </authorList>
    </citation>
    <scope>NUCLEOTIDE SEQUENCE [LARGE SCALE GENOMIC DNA]</scope>
    <source>
        <strain evidence="2 3">DSM 27268</strain>
    </source>
</reference>
<evidence type="ECO:0000313" key="2">
    <source>
        <dbReference type="EMBL" id="PJJ75405.1"/>
    </source>
</evidence>
<dbReference type="GO" id="GO:0016740">
    <property type="term" value="F:transferase activity"/>
    <property type="evidence" value="ECO:0007669"/>
    <property type="project" value="UniProtKB-KW"/>
</dbReference>
<dbReference type="PANTHER" id="PTHR43031">
    <property type="entry name" value="FAD-DEPENDENT OXIDOREDUCTASE"/>
    <property type="match status" value="1"/>
</dbReference>
<protein>
    <submittedName>
        <fullName evidence="2">Rhodanese-related sulfurtransferase</fullName>
    </submittedName>
</protein>